<dbReference type="InterPro" id="IPR014485">
    <property type="entry name" value="Pesterase_C1039"/>
</dbReference>
<dbReference type="OrthoDB" id="7722975at2759"/>
<evidence type="ECO:0000259" key="3">
    <source>
        <dbReference type="Pfam" id="PF21953"/>
    </source>
</evidence>
<dbReference type="Pfam" id="PF00149">
    <property type="entry name" value="Metallophos"/>
    <property type="match status" value="1"/>
</dbReference>
<dbReference type="FunFam" id="3.60.21.10:FF:000043">
    <property type="entry name" value="Ser/Thr protein phosphatase family"/>
    <property type="match status" value="1"/>
</dbReference>
<dbReference type="InterPro" id="IPR029052">
    <property type="entry name" value="Metallo-depent_PP-like"/>
</dbReference>
<dbReference type="PANTHER" id="PTHR11575:SF22">
    <property type="entry name" value="ADL392WP"/>
    <property type="match status" value="1"/>
</dbReference>
<dbReference type="InterPro" id="IPR006179">
    <property type="entry name" value="5_nucleotidase/apyrase"/>
</dbReference>
<sequence>MLGSLMVLLPTAVACGLSGCYGPVNRVEHVRHVKRMQPGASDAVYGPKRPLEWGQVNFLHTTDTHGWLQGHLKERNYGADWGDFVSFARRMKEKAGQLGVDLLLVDTGDLHDGTGLSDATPVDGTESMAIFDQIDYDLLAVGNHELYLSEVTYQMLNDYARKWGDRYVTSNVQVLNRTSGEYQYLGATHRYFTTAHGLRIMAFGVLFDFSGMSEQKQSRREADGMLGNSNASRVIKAADMVEQDWFKDALSQTEAVDLFVLLGHNPVRPTERLNTLKMVFDAIRAAHPATPIQLFGGHTHIRDFAVYDDSAVALESGRYCETLGWASVAGFNSCEADLVGVDKASRPARPGSKSRFVYSRRYLDWNRKTFVYHSQNKTLDVDAGRRLTSDMGEVREKLRLGQVYGCVPQDWCAYCAPFDDGSRNIFPGVIYPAARYAVVNKSRADRPRTILGNTGGIRFDLHKGPFTRDDSMIVSPFRNTFLFIADVPFAKASRLLDQLNRGIADKRHVVSTVAGRFGDDCKDPTLGQVGEMGGIIFRRQESVTPGYVTTDDWGDDGTAGQSVVCSTREKKQGLTGRGGAGDDTEHSKIPSFTIPKYWEARASFPANGSEPERVDVVFVDFIKKRVLEHLGEGFNGDMVHCYVDCNFTSQDFLIPYAELAWQANRDDCAVVV</sequence>
<evidence type="ECO:0000259" key="2">
    <source>
        <dbReference type="Pfam" id="PF00149"/>
    </source>
</evidence>
<feature type="domain" description="Putative 5'-nucleotidase C-terminal" evidence="3">
    <location>
        <begin position="410"/>
        <end position="627"/>
    </location>
</feature>
<keyword evidence="5" id="KW-1185">Reference proteome</keyword>
<dbReference type="InterPro" id="IPR053828">
    <property type="entry name" value="Nucleosidase_C"/>
</dbReference>
<dbReference type="GO" id="GO:0005829">
    <property type="term" value="C:cytosol"/>
    <property type="evidence" value="ECO:0007669"/>
    <property type="project" value="TreeGrafter"/>
</dbReference>
<dbReference type="CDD" id="cd07407">
    <property type="entry name" value="MPP_YHR202W_N"/>
    <property type="match status" value="1"/>
</dbReference>
<dbReference type="Pfam" id="PF21953">
    <property type="entry name" value="NadN_nucleosid_C"/>
    <property type="match status" value="1"/>
</dbReference>
<reference evidence="4 5" key="1">
    <citation type="journal article" date="2015" name="BMC Genomics">
        <title>Insights from the genome of Ophiocordyceps polyrhachis-furcata to pathogenicity and host specificity in insect fungi.</title>
        <authorList>
            <person name="Wichadakul D."/>
            <person name="Kobmoo N."/>
            <person name="Ingsriswang S."/>
            <person name="Tangphatsornruang S."/>
            <person name="Chantasingh D."/>
            <person name="Luangsa-ard J.J."/>
            <person name="Eurwilaichitr L."/>
        </authorList>
    </citation>
    <scope>NUCLEOTIDE SEQUENCE [LARGE SCALE GENOMIC DNA]</scope>
    <source>
        <strain evidence="4 5">BCC 54312</strain>
    </source>
</reference>
<keyword evidence="1" id="KW-0732">Signal</keyword>
<dbReference type="InterPro" id="IPR041823">
    <property type="entry name" value="YHR202W_N"/>
</dbReference>
<dbReference type="GO" id="GO:0009166">
    <property type="term" value="P:nucleotide catabolic process"/>
    <property type="evidence" value="ECO:0007669"/>
    <property type="project" value="InterPro"/>
</dbReference>
<evidence type="ECO:0000313" key="5">
    <source>
        <dbReference type="Proteomes" id="UP000253664"/>
    </source>
</evidence>
<dbReference type="PANTHER" id="PTHR11575">
    <property type="entry name" value="5'-NUCLEOTIDASE-RELATED"/>
    <property type="match status" value="1"/>
</dbReference>
<dbReference type="PIRSF" id="PIRSF017316">
    <property type="entry name" value="Pesterase_C1039"/>
    <property type="match status" value="1"/>
</dbReference>
<dbReference type="STRING" id="1330021.A0A367LIG2"/>
<feature type="chain" id="PRO_5017041177" evidence="1">
    <location>
        <begin position="17"/>
        <end position="672"/>
    </location>
</feature>
<dbReference type="Gene3D" id="3.90.780.10">
    <property type="entry name" value="5'-Nucleotidase, C-terminal domain"/>
    <property type="match status" value="1"/>
</dbReference>
<dbReference type="GO" id="GO:0016787">
    <property type="term" value="F:hydrolase activity"/>
    <property type="evidence" value="ECO:0007669"/>
    <property type="project" value="InterPro"/>
</dbReference>
<evidence type="ECO:0000256" key="1">
    <source>
        <dbReference type="SAM" id="SignalP"/>
    </source>
</evidence>
<dbReference type="AlphaFoldDB" id="A0A367LIG2"/>
<dbReference type="Proteomes" id="UP000253664">
    <property type="component" value="Unassembled WGS sequence"/>
</dbReference>
<name>A0A367LIG2_9HYPO</name>
<dbReference type="SUPFAM" id="SSF55816">
    <property type="entry name" value="5'-nucleotidase (syn. UDP-sugar hydrolase), C-terminal domain"/>
    <property type="match status" value="2"/>
</dbReference>
<evidence type="ECO:0000313" key="4">
    <source>
        <dbReference type="EMBL" id="RCI14042.1"/>
    </source>
</evidence>
<feature type="signal peptide" evidence="1">
    <location>
        <begin position="1"/>
        <end position="16"/>
    </location>
</feature>
<accession>A0A367LIG2</accession>
<dbReference type="SUPFAM" id="SSF56300">
    <property type="entry name" value="Metallo-dependent phosphatases"/>
    <property type="match status" value="1"/>
</dbReference>
<dbReference type="InterPro" id="IPR036907">
    <property type="entry name" value="5'-Nucleotdase_C_sf"/>
</dbReference>
<dbReference type="EMBL" id="LKCN02000005">
    <property type="protein sequence ID" value="RCI14042.1"/>
    <property type="molecule type" value="Genomic_DNA"/>
</dbReference>
<protein>
    <submittedName>
        <fullName evidence="4">Uncharacterized protein</fullName>
    </submittedName>
</protein>
<comment type="caution">
    <text evidence="4">The sequence shown here is derived from an EMBL/GenBank/DDBJ whole genome shotgun (WGS) entry which is preliminary data.</text>
</comment>
<organism evidence="4 5">
    <name type="scientific">Ophiocordyceps polyrhachis-furcata BCC 54312</name>
    <dbReference type="NCBI Taxonomy" id="1330021"/>
    <lineage>
        <taxon>Eukaryota</taxon>
        <taxon>Fungi</taxon>
        <taxon>Dikarya</taxon>
        <taxon>Ascomycota</taxon>
        <taxon>Pezizomycotina</taxon>
        <taxon>Sordariomycetes</taxon>
        <taxon>Hypocreomycetidae</taxon>
        <taxon>Hypocreales</taxon>
        <taxon>Ophiocordycipitaceae</taxon>
        <taxon>Ophiocordyceps</taxon>
    </lineage>
</organism>
<gene>
    <name evidence="4" type="ORF">L249_8032</name>
</gene>
<feature type="domain" description="Calcineurin-like phosphoesterase" evidence="2">
    <location>
        <begin position="57"/>
        <end position="301"/>
    </location>
</feature>
<dbReference type="Gene3D" id="3.60.21.10">
    <property type="match status" value="1"/>
</dbReference>
<dbReference type="InterPro" id="IPR004843">
    <property type="entry name" value="Calcineurin-like_PHP"/>
</dbReference>
<dbReference type="GO" id="GO:0005576">
    <property type="term" value="C:extracellular region"/>
    <property type="evidence" value="ECO:0007669"/>
    <property type="project" value="UniProtKB-ARBA"/>
</dbReference>
<proteinExistence type="predicted"/>